<gene>
    <name evidence="7" type="ORF">EPA93_23425</name>
</gene>
<evidence type="ECO:0000313" key="7">
    <source>
        <dbReference type="EMBL" id="QBD78776.1"/>
    </source>
</evidence>
<name>A0A4P6JV02_KTERU</name>
<dbReference type="GO" id="GO:1902777">
    <property type="term" value="P:6-sulfoquinovose(1-) catabolic process"/>
    <property type="evidence" value="ECO:0007669"/>
    <property type="project" value="TreeGrafter"/>
</dbReference>
<keyword evidence="8" id="KW-1185">Reference proteome</keyword>
<dbReference type="NCBIfam" id="NF009065">
    <property type="entry name" value="PRK12399.1"/>
    <property type="match status" value="1"/>
</dbReference>
<dbReference type="UniPathway" id="UPA00704">
    <property type="reaction ID" value="UER00716"/>
</dbReference>
<evidence type="ECO:0000256" key="6">
    <source>
        <dbReference type="ARBA" id="ARBA00023239"/>
    </source>
</evidence>
<dbReference type="Gene3D" id="3.20.20.70">
    <property type="entry name" value="Aldolase class I"/>
    <property type="match status" value="1"/>
</dbReference>
<dbReference type="RefSeq" id="WP_129889829.1">
    <property type="nucleotide sequence ID" value="NZ_CP035758.1"/>
</dbReference>
<dbReference type="GO" id="GO:2001059">
    <property type="term" value="P:D-tagatose 6-phosphate catabolic process"/>
    <property type="evidence" value="ECO:0007669"/>
    <property type="project" value="UniProtKB-UniPathway"/>
</dbReference>
<comment type="catalytic activity">
    <reaction evidence="1">
        <text>D-tagatofuranose 1,6-bisphosphate = D-glyceraldehyde 3-phosphate + dihydroxyacetone phosphate</text>
        <dbReference type="Rhea" id="RHEA:22948"/>
        <dbReference type="ChEBI" id="CHEBI:57642"/>
        <dbReference type="ChEBI" id="CHEBI:58694"/>
        <dbReference type="ChEBI" id="CHEBI:59776"/>
        <dbReference type="EC" id="4.1.2.40"/>
    </reaction>
</comment>
<dbReference type="Proteomes" id="UP000290365">
    <property type="component" value="Chromosome"/>
</dbReference>
<reference evidence="7 8" key="1">
    <citation type="submission" date="2019-01" db="EMBL/GenBank/DDBJ databases">
        <title>Ktedonosporobacter rubrisoli SCAWS-G2.</title>
        <authorList>
            <person name="Huang Y."/>
            <person name="Yan B."/>
        </authorList>
    </citation>
    <scope>NUCLEOTIDE SEQUENCE [LARGE SCALE GENOMIC DNA]</scope>
    <source>
        <strain evidence="7 8">SCAWS-G2</strain>
    </source>
</reference>
<dbReference type="AlphaFoldDB" id="A0A4P6JV02"/>
<dbReference type="GO" id="GO:0019512">
    <property type="term" value="P:lactose catabolic process via tagatose-6-phosphate"/>
    <property type="evidence" value="ECO:0007669"/>
    <property type="project" value="InterPro"/>
</dbReference>
<comment type="similarity">
    <text evidence="3">Belongs to the aldolase LacD family.</text>
</comment>
<evidence type="ECO:0000256" key="5">
    <source>
        <dbReference type="ARBA" id="ARBA00022736"/>
    </source>
</evidence>
<evidence type="ECO:0000256" key="1">
    <source>
        <dbReference type="ARBA" id="ARBA00000567"/>
    </source>
</evidence>
<dbReference type="PANTHER" id="PTHR39340:SF1">
    <property type="entry name" value="SULFOFRUCTOSEPHOSPHATE ALDOLASE"/>
    <property type="match status" value="1"/>
</dbReference>
<keyword evidence="6" id="KW-0456">Lyase</keyword>
<dbReference type="PANTHER" id="PTHR39340">
    <property type="entry name" value="SULFOFRUCTOSEPHOSPHATE ALDOLASE"/>
    <property type="match status" value="1"/>
</dbReference>
<dbReference type="Pfam" id="PF01791">
    <property type="entry name" value="DeoC"/>
    <property type="match status" value="1"/>
</dbReference>
<protein>
    <recommendedName>
        <fullName evidence="4">tagatose-bisphosphate aldolase</fullName>
        <ecNumber evidence="4">4.1.2.40</ecNumber>
    </recommendedName>
</protein>
<dbReference type="SUPFAM" id="SSF51569">
    <property type="entry name" value="Aldolase"/>
    <property type="match status" value="1"/>
</dbReference>
<evidence type="ECO:0000256" key="3">
    <source>
        <dbReference type="ARBA" id="ARBA00008679"/>
    </source>
</evidence>
<evidence type="ECO:0000313" key="8">
    <source>
        <dbReference type="Proteomes" id="UP000290365"/>
    </source>
</evidence>
<dbReference type="NCBIfam" id="NF009498">
    <property type="entry name" value="PRK12858.1"/>
    <property type="match status" value="1"/>
</dbReference>
<dbReference type="GO" id="GO:0009024">
    <property type="term" value="F:tagatose-6-phosphate kinase activity"/>
    <property type="evidence" value="ECO:0007669"/>
    <property type="project" value="InterPro"/>
</dbReference>
<dbReference type="HAMAP" id="MF_00734">
    <property type="entry name" value="LacD"/>
    <property type="match status" value="1"/>
</dbReference>
<dbReference type="EMBL" id="CP035758">
    <property type="protein sequence ID" value="QBD78776.1"/>
    <property type="molecule type" value="Genomic_DNA"/>
</dbReference>
<dbReference type="InterPro" id="IPR002915">
    <property type="entry name" value="DeoC/FbaB/LacD_aldolase"/>
</dbReference>
<dbReference type="KEGG" id="kbs:EPA93_23425"/>
<dbReference type="InterPro" id="IPR013785">
    <property type="entry name" value="Aldolase_TIM"/>
</dbReference>
<dbReference type="GO" id="GO:0009025">
    <property type="term" value="F:tagatose-bisphosphate aldolase activity"/>
    <property type="evidence" value="ECO:0007669"/>
    <property type="project" value="UniProtKB-EC"/>
</dbReference>
<dbReference type="SMART" id="SM01133">
    <property type="entry name" value="DeoC"/>
    <property type="match status" value="1"/>
</dbReference>
<accession>A0A4P6JV02</accession>
<comment type="pathway">
    <text evidence="2">Carbohydrate metabolism; D-tagatose 6-phosphate degradation; D-glyceraldehyde 3-phosphate and glycerone phosphate from D-tagatose 6-phosphate: step 2/2.</text>
</comment>
<dbReference type="OrthoDB" id="106309at2"/>
<evidence type="ECO:0000256" key="2">
    <source>
        <dbReference type="ARBA" id="ARBA00005191"/>
    </source>
</evidence>
<sequence length="350" mass="38926">MTERDSQAKVRITRGKFNGINTLADERGVIAAAAMDQRGSLEKAIAKDKGSPTTPAEMSEFKIQVTEVLTKYASAILLDPEYGLEAIKHRAQHAGVLLAYEKTGYDTTTKGRLPDLLDHWSVRRIAEAGASAVKILMYYDPDDVADINTTKHAFIERIGAECRAYDIPFFLEIVAYSDEVGPESSFEFAKVKPLKVQKYMQEFSKPQYGVDVLKVEIPVNMRYVEGSQANTDGQVAYTKDEARQYFVETAKASRLPFIYLSAGVSNPVFLESLQLAAEANTPFVGVLCGRATWKDGIPIYAKGGAKELRKWLEDQGVHNIQALNDVLRQGAKPWWDFYGGKDRIEVVDPA</sequence>
<organism evidence="7 8">
    <name type="scientific">Ktedonosporobacter rubrisoli</name>
    <dbReference type="NCBI Taxonomy" id="2509675"/>
    <lineage>
        <taxon>Bacteria</taxon>
        <taxon>Bacillati</taxon>
        <taxon>Chloroflexota</taxon>
        <taxon>Ktedonobacteria</taxon>
        <taxon>Ktedonobacterales</taxon>
        <taxon>Ktedonosporobacteraceae</taxon>
        <taxon>Ktedonosporobacter</taxon>
    </lineage>
</organism>
<proteinExistence type="inferred from homology"/>
<dbReference type="EC" id="4.1.2.40" evidence="4"/>
<dbReference type="InterPro" id="IPR050552">
    <property type="entry name" value="LacD_aldolase"/>
</dbReference>
<keyword evidence="5" id="KW-0423">Lactose metabolism</keyword>
<dbReference type="InterPro" id="IPR005927">
    <property type="entry name" value="Tag_1.6-dipho_adolase"/>
</dbReference>
<dbReference type="GO" id="GO:0061595">
    <property type="term" value="F:6-deoxy-6-sulfofructose-1-phosphate aldolase activity"/>
    <property type="evidence" value="ECO:0007669"/>
    <property type="project" value="TreeGrafter"/>
</dbReference>
<evidence type="ECO:0000256" key="4">
    <source>
        <dbReference type="ARBA" id="ARBA00012905"/>
    </source>
</evidence>